<dbReference type="RefSeq" id="XP_038852746.1">
    <property type="nucleotide sequence ID" value="XM_038996818.1"/>
</dbReference>
<sequence length="317" mass="35910">MGNSSTNTASTAVTHIFNTNPWDLGIDHTFQTFFTPNALDNLNKQYNGRKQEVGSYEPIWTKSLVTNLGGLTRIPKASGFGALIISIVIDIVTASIETLNPEEDSTDILRRVFAEEKASTVYNEMEEALKRCTMNINNEAKMKSDIVNAERRLSFALTTLKNSMLDGHMKTRSLKIWVNGAAFHVQLLIHLARLEEGVDSHQALAAVSIYQKNLEQLLLKYNESKSKTIVVKSGFLFGKGPIVYDIMDEEIGQALFSGTFYHHLYPPNLWPHPTVILKALHDDILKYPQIIQVREHFREVRENLAELISQREYFILS</sequence>
<protein>
    <submittedName>
        <fullName evidence="2">Uncharacterized protein LOC120050149</fullName>
    </submittedName>
</protein>
<keyword evidence="1" id="KW-1185">Reference proteome</keyword>
<dbReference type="KEGG" id="snh:120050149"/>
<dbReference type="GeneID" id="120050149"/>
<reference evidence="2" key="1">
    <citation type="submission" date="2025-08" db="UniProtKB">
        <authorList>
            <consortium name="RefSeq"/>
        </authorList>
    </citation>
    <scope>IDENTIFICATION</scope>
    <source>
        <tissue evidence="2">White muscle</tissue>
    </source>
</reference>
<evidence type="ECO:0000313" key="2">
    <source>
        <dbReference type="RefSeq" id="XP_038852746.1"/>
    </source>
</evidence>
<dbReference type="AlphaFoldDB" id="A0A8U0QY74"/>
<name>A0A8U0QY74_SALNM</name>
<evidence type="ECO:0000313" key="1">
    <source>
        <dbReference type="Proteomes" id="UP000808372"/>
    </source>
</evidence>
<accession>A0A8U0QY74</accession>
<proteinExistence type="predicted"/>
<gene>
    <name evidence="2" type="primary">LOC120050149</name>
</gene>
<dbReference type="Proteomes" id="UP000808372">
    <property type="component" value="Chromosome 6"/>
</dbReference>
<organism evidence="1 2">
    <name type="scientific">Salvelinus namaycush</name>
    <name type="common">Lake trout</name>
    <name type="synonym">Salmo namaycush</name>
    <dbReference type="NCBI Taxonomy" id="8040"/>
    <lineage>
        <taxon>Eukaryota</taxon>
        <taxon>Metazoa</taxon>
        <taxon>Chordata</taxon>
        <taxon>Craniata</taxon>
        <taxon>Vertebrata</taxon>
        <taxon>Euteleostomi</taxon>
        <taxon>Actinopterygii</taxon>
        <taxon>Neopterygii</taxon>
        <taxon>Teleostei</taxon>
        <taxon>Protacanthopterygii</taxon>
        <taxon>Salmoniformes</taxon>
        <taxon>Salmonidae</taxon>
        <taxon>Salmoninae</taxon>
        <taxon>Salvelinus</taxon>
    </lineage>
</organism>